<dbReference type="PANTHER" id="PTHR43364:SF4">
    <property type="entry name" value="NAD(P)-LINKED OXIDOREDUCTASE SUPERFAMILY PROTEIN"/>
    <property type="match status" value="1"/>
</dbReference>
<dbReference type="AlphaFoldDB" id="A0A7S4E9W3"/>
<dbReference type="Gene3D" id="3.20.20.100">
    <property type="entry name" value="NADP-dependent oxidoreductase domain"/>
    <property type="match status" value="1"/>
</dbReference>
<sequence>MGGMRRRLAALLTVRLAASLAPPSPPTNQLVPSPLVFGTLRLHEAPQPFQLLTKAWDLGIAAFDTAAVYGGGESERILGAWLRDAATPADARRNAVVISKGGCGPPSSGWAPRLDRRDLERELDESLRRLGRVDVYLLHRDDPAKDISEIVDNVSQLCAARGVKTWGCSNWSTRRFAAARRYAVETGQAPPRCASVQESLATPRHAPWPGTTCMGKTDRRWYADHRDDVVVVGWECLAKGFLAGRWSRDDMFAPSAPLPPDEPADDYESWRDARLRSAYLTPENFARRDRARRLGQVHGLAAEHVALAWARHQPYASRVCVATTSVARLADDARALSLPLSPSDLAWLESGDPALLPARLRSRVKVR</sequence>
<accession>A0A7S4E9W3</accession>
<evidence type="ECO:0000256" key="1">
    <source>
        <dbReference type="ARBA" id="ARBA00023002"/>
    </source>
</evidence>
<feature type="chain" id="PRO_5031360798" description="NADP-dependent oxidoreductase domain-containing protein" evidence="2">
    <location>
        <begin position="20"/>
        <end position="367"/>
    </location>
</feature>
<evidence type="ECO:0000256" key="2">
    <source>
        <dbReference type="SAM" id="SignalP"/>
    </source>
</evidence>
<proteinExistence type="predicted"/>
<evidence type="ECO:0000259" key="3">
    <source>
        <dbReference type="Pfam" id="PF00248"/>
    </source>
</evidence>
<keyword evidence="2" id="KW-0732">Signal</keyword>
<dbReference type="InterPro" id="IPR050523">
    <property type="entry name" value="AKR_Detox_Biosynth"/>
</dbReference>
<organism evidence="4">
    <name type="scientific">Pelagomonas calceolata</name>
    <dbReference type="NCBI Taxonomy" id="35677"/>
    <lineage>
        <taxon>Eukaryota</taxon>
        <taxon>Sar</taxon>
        <taxon>Stramenopiles</taxon>
        <taxon>Ochrophyta</taxon>
        <taxon>Pelagophyceae</taxon>
        <taxon>Pelagomonadales</taxon>
        <taxon>Pelagomonadaceae</taxon>
        <taxon>Pelagomonas</taxon>
    </lineage>
</organism>
<dbReference type="SUPFAM" id="SSF51430">
    <property type="entry name" value="NAD(P)-linked oxidoreductase"/>
    <property type="match status" value="1"/>
</dbReference>
<reference evidence="4" key="1">
    <citation type="submission" date="2021-01" db="EMBL/GenBank/DDBJ databases">
        <authorList>
            <person name="Corre E."/>
            <person name="Pelletier E."/>
            <person name="Niang G."/>
            <person name="Scheremetjew M."/>
            <person name="Finn R."/>
            <person name="Kale V."/>
            <person name="Holt S."/>
            <person name="Cochrane G."/>
            <person name="Meng A."/>
            <person name="Brown T."/>
            <person name="Cohen L."/>
        </authorList>
    </citation>
    <scope>NUCLEOTIDE SEQUENCE</scope>
    <source>
        <strain evidence="4">CCMP1756</strain>
    </source>
</reference>
<dbReference type="Pfam" id="PF00248">
    <property type="entry name" value="Aldo_ket_red"/>
    <property type="match status" value="1"/>
</dbReference>
<feature type="signal peptide" evidence="2">
    <location>
        <begin position="1"/>
        <end position="19"/>
    </location>
</feature>
<keyword evidence="1" id="KW-0560">Oxidoreductase</keyword>
<evidence type="ECO:0000313" key="4">
    <source>
        <dbReference type="EMBL" id="CAE0698896.1"/>
    </source>
</evidence>
<feature type="domain" description="NADP-dependent oxidoreductase" evidence="3">
    <location>
        <begin position="35"/>
        <end position="349"/>
    </location>
</feature>
<dbReference type="GO" id="GO:0016491">
    <property type="term" value="F:oxidoreductase activity"/>
    <property type="evidence" value="ECO:0007669"/>
    <property type="project" value="UniProtKB-KW"/>
</dbReference>
<name>A0A7S4E9W3_9STRA</name>
<protein>
    <recommendedName>
        <fullName evidence="3">NADP-dependent oxidoreductase domain-containing protein</fullName>
    </recommendedName>
</protein>
<dbReference type="GO" id="GO:0005829">
    <property type="term" value="C:cytosol"/>
    <property type="evidence" value="ECO:0007669"/>
    <property type="project" value="TreeGrafter"/>
</dbReference>
<dbReference type="InterPro" id="IPR023210">
    <property type="entry name" value="NADP_OxRdtase_dom"/>
</dbReference>
<dbReference type="PANTHER" id="PTHR43364">
    <property type="entry name" value="NADH-SPECIFIC METHYLGLYOXAL REDUCTASE-RELATED"/>
    <property type="match status" value="1"/>
</dbReference>
<gene>
    <name evidence="4" type="ORF">PCAL00307_LOCUS14332</name>
</gene>
<dbReference type="InterPro" id="IPR036812">
    <property type="entry name" value="NAD(P)_OxRdtase_dom_sf"/>
</dbReference>
<dbReference type="EMBL" id="HBIW01016612">
    <property type="protein sequence ID" value="CAE0698896.1"/>
    <property type="molecule type" value="Transcribed_RNA"/>
</dbReference>